<evidence type="ECO:0000313" key="4">
    <source>
        <dbReference type="EMBL" id="CRJ84842.1"/>
    </source>
</evidence>
<evidence type="ECO:0000256" key="2">
    <source>
        <dbReference type="SAM" id="SignalP"/>
    </source>
</evidence>
<proteinExistence type="predicted"/>
<evidence type="ECO:0000256" key="1">
    <source>
        <dbReference type="ARBA" id="ARBA00022737"/>
    </source>
</evidence>
<dbReference type="PANTHER" id="PTHR45964:SF9">
    <property type="entry name" value="SULFOTRANSFERASE"/>
    <property type="match status" value="1"/>
</dbReference>
<organism evidence="5 7">
    <name type="scientific">Verticillium longisporum</name>
    <name type="common">Verticillium dahliae var. longisporum</name>
    <dbReference type="NCBI Taxonomy" id="100787"/>
    <lineage>
        <taxon>Eukaryota</taxon>
        <taxon>Fungi</taxon>
        <taxon>Dikarya</taxon>
        <taxon>Ascomycota</taxon>
        <taxon>Pezizomycotina</taxon>
        <taxon>Sordariomycetes</taxon>
        <taxon>Hypocreomycetidae</taxon>
        <taxon>Glomerellales</taxon>
        <taxon>Plectosphaerellaceae</taxon>
        <taxon>Verticillium</taxon>
    </lineage>
</organism>
<dbReference type="InterPro" id="IPR002889">
    <property type="entry name" value="WSC_carb-bd"/>
</dbReference>
<name>A0A0G4L9H1_VERLO</name>
<sequence length="163" mass="16966">MLLPTAPRPLLVLALAALAAAQSPTVYTPDKRSSPYAYEGCYNETTTLSSSNTRALSGGVSQLGFGNMTVPLCLDYCRRGTAAAYKYAGLQYARECWCAQRLSGLSEEMPDGDCDLPCDGDAGMVCGGDMRLSLYVVESGAALRRAAGCGGMACGLVAVSALL</sequence>
<feature type="signal peptide" evidence="2">
    <location>
        <begin position="1"/>
        <end position="21"/>
    </location>
</feature>
<dbReference type="PROSITE" id="PS51212">
    <property type="entry name" value="WSC"/>
    <property type="match status" value="1"/>
</dbReference>
<dbReference type="Proteomes" id="UP000045706">
    <property type="component" value="Unassembled WGS sequence"/>
</dbReference>
<gene>
    <name evidence="4" type="ORF">BN1708_009155</name>
    <name evidence="5" type="ORF">BN1723_002475</name>
</gene>
<dbReference type="EMBL" id="CVQH01000336">
    <property type="protein sequence ID" value="CRJ84842.1"/>
    <property type="molecule type" value="Genomic_DNA"/>
</dbReference>
<dbReference type="InterPro" id="IPR051589">
    <property type="entry name" value="Sialate-O-sulfotransferase"/>
</dbReference>
<dbReference type="Proteomes" id="UP000044602">
    <property type="component" value="Unassembled WGS sequence"/>
</dbReference>
<feature type="non-terminal residue" evidence="5">
    <location>
        <position position="163"/>
    </location>
</feature>
<evidence type="ECO:0000313" key="6">
    <source>
        <dbReference type="Proteomes" id="UP000044602"/>
    </source>
</evidence>
<dbReference type="STRING" id="100787.A0A0G4L9H1"/>
<evidence type="ECO:0000313" key="7">
    <source>
        <dbReference type="Proteomes" id="UP000045706"/>
    </source>
</evidence>
<evidence type="ECO:0000259" key="3">
    <source>
        <dbReference type="PROSITE" id="PS51212"/>
    </source>
</evidence>
<dbReference type="PANTHER" id="PTHR45964">
    <property type="entry name" value="WSCD FAMILY MEMBER CG9164"/>
    <property type="match status" value="1"/>
</dbReference>
<keyword evidence="6" id="KW-1185">Reference proteome</keyword>
<keyword evidence="1" id="KW-0677">Repeat</keyword>
<evidence type="ECO:0000313" key="5">
    <source>
        <dbReference type="EMBL" id="CRK18335.1"/>
    </source>
</evidence>
<feature type="domain" description="WSC" evidence="3">
    <location>
        <begin position="35"/>
        <end position="138"/>
    </location>
</feature>
<dbReference type="Pfam" id="PF01822">
    <property type="entry name" value="WSC"/>
    <property type="match status" value="1"/>
</dbReference>
<dbReference type="SMART" id="SM00321">
    <property type="entry name" value="WSC"/>
    <property type="match status" value="1"/>
</dbReference>
<dbReference type="AlphaFoldDB" id="A0A0G4L9H1"/>
<accession>A0A0G4L9H1</accession>
<feature type="chain" id="PRO_5010419919" description="WSC domain-containing protein" evidence="2">
    <location>
        <begin position="22"/>
        <end position="163"/>
    </location>
</feature>
<reference evidence="6 7" key="1">
    <citation type="submission" date="2015-05" db="EMBL/GenBank/DDBJ databases">
        <authorList>
            <person name="Fogelqvist Johan"/>
        </authorList>
    </citation>
    <scope>NUCLEOTIDE SEQUENCE [LARGE SCALE GENOMIC DNA]</scope>
    <source>
        <strain evidence="4">VL1</strain>
        <strain evidence="5">VL2</strain>
    </source>
</reference>
<keyword evidence="2" id="KW-0732">Signal</keyword>
<protein>
    <recommendedName>
        <fullName evidence="3">WSC domain-containing protein</fullName>
    </recommendedName>
</protein>
<dbReference type="EMBL" id="CVQI01008890">
    <property type="protein sequence ID" value="CRK18335.1"/>
    <property type="molecule type" value="Genomic_DNA"/>
</dbReference>